<accession>A0A1X6PA09</accession>
<feature type="region of interest" description="Disordered" evidence="1">
    <location>
        <begin position="1"/>
        <end position="67"/>
    </location>
</feature>
<evidence type="ECO:0000256" key="1">
    <source>
        <dbReference type="SAM" id="MobiDB-lite"/>
    </source>
</evidence>
<organism evidence="2 3">
    <name type="scientific">Porphyra umbilicalis</name>
    <name type="common">Purple laver</name>
    <name type="synonym">Red alga</name>
    <dbReference type="NCBI Taxonomy" id="2786"/>
    <lineage>
        <taxon>Eukaryota</taxon>
        <taxon>Rhodophyta</taxon>
        <taxon>Bangiophyceae</taxon>
        <taxon>Bangiales</taxon>
        <taxon>Bangiaceae</taxon>
        <taxon>Porphyra</taxon>
    </lineage>
</organism>
<keyword evidence="3" id="KW-1185">Reference proteome</keyword>
<feature type="region of interest" description="Disordered" evidence="1">
    <location>
        <begin position="197"/>
        <end position="217"/>
    </location>
</feature>
<reference evidence="2 3" key="1">
    <citation type="submission" date="2017-03" db="EMBL/GenBank/DDBJ databases">
        <title>WGS assembly of Porphyra umbilicalis.</title>
        <authorList>
            <person name="Brawley S.H."/>
            <person name="Blouin N.A."/>
            <person name="Ficko-Blean E."/>
            <person name="Wheeler G.L."/>
            <person name="Lohr M."/>
            <person name="Goodson H.V."/>
            <person name="Jenkins J.W."/>
            <person name="Blaby-Haas C.E."/>
            <person name="Helliwell K.E."/>
            <person name="Chan C."/>
            <person name="Marriage T."/>
            <person name="Bhattacharya D."/>
            <person name="Klein A.S."/>
            <person name="Badis Y."/>
            <person name="Brodie J."/>
            <person name="Cao Y."/>
            <person name="Collen J."/>
            <person name="Dittami S.M."/>
            <person name="Gachon C.M."/>
            <person name="Green B.R."/>
            <person name="Karpowicz S."/>
            <person name="Kim J.W."/>
            <person name="Kudahl U."/>
            <person name="Lin S."/>
            <person name="Michel G."/>
            <person name="Mittag M."/>
            <person name="Olson B.J."/>
            <person name="Pangilinan J."/>
            <person name="Peng Y."/>
            <person name="Qiu H."/>
            <person name="Shu S."/>
            <person name="Singer J.T."/>
            <person name="Smith A.G."/>
            <person name="Sprecher B.N."/>
            <person name="Wagner V."/>
            <person name="Wang W."/>
            <person name="Wang Z.-Y."/>
            <person name="Yan J."/>
            <person name="Yarish C."/>
            <person name="Zoeuner-Riek S."/>
            <person name="Zhuang Y."/>
            <person name="Zou Y."/>
            <person name="Lindquist E.A."/>
            <person name="Grimwood J."/>
            <person name="Barry K."/>
            <person name="Rokhsar D.S."/>
            <person name="Schmutz J."/>
            <person name="Stiller J.W."/>
            <person name="Grossman A.R."/>
            <person name="Prochnik S.E."/>
        </authorList>
    </citation>
    <scope>NUCLEOTIDE SEQUENCE [LARGE SCALE GENOMIC DNA]</scope>
    <source>
        <strain evidence="2">4086291</strain>
    </source>
</reference>
<proteinExistence type="predicted"/>
<sequence length="307" mass="34433">MAVNLAGRRACSDGEEERTTACFRLTDGDVGRPGSGSAGGDEVPPAPATGTDSAAKGKQHRRRLKDTHALRVVRGTRAAKDYVAPRGKIMEPLEKAAAIFNDHPQARFVVTVKVLSDGFKLLKYRYLSEEKKDAESTGFEQEVTELDTLLCDVVPAAVDYDKKLSKDREEATRLEEKLVAEGESIWRMAMEWRQKRLRSGGSEDREGVSGRQAASGSPIMATSVATCRRRRRVETRDEDDVVVALPQNEKRRDAMALEQLEPAERRLEQELQFHQEETARRDRIDTEHREERAAHLPLAETLLRKLG</sequence>
<gene>
    <name evidence="2" type="ORF">BU14_0136s0002</name>
</gene>
<evidence type="ECO:0000313" key="3">
    <source>
        <dbReference type="Proteomes" id="UP000218209"/>
    </source>
</evidence>
<dbReference type="EMBL" id="KV918830">
    <property type="protein sequence ID" value="OSX77704.1"/>
    <property type="molecule type" value="Genomic_DNA"/>
</dbReference>
<feature type="region of interest" description="Disordered" evidence="1">
    <location>
        <begin position="271"/>
        <end position="290"/>
    </location>
</feature>
<evidence type="ECO:0000313" key="2">
    <source>
        <dbReference type="EMBL" id="OSX77704.1"/>
    </source>
</evidence>
<dbReference type="Proteomes" id="UP000218209">
    <property type="component" value="Unassembled WGS sequence"/>
</dbReference>
<name>A0A1X6PA09_PORUM</name>
<dbReference type="AlphaFoldDB" id="A0A1X6PA09"/>
<protein>
    <submittedName>
        <fullName evidence="2">Uncharacterized protein</fullName>
    </submittedName>
</protein>